<dbReference type="OrthoDB" id="9771237at2"/>
<evidence type="ECO:0000313" key="4">
    <source>
        <dbReference type="EMBL" id="SMC47135.1"/>
    </source>
</evidence>
<dbReference type="RefSeq" id="WP_084236995.1">
    <property type="nucleotide sequence ID" value="NZ_FWXT01000001.1"/>
</dbReference>
<sequence>MKYKAKSLFEKYQSGNCSPDEKAVVENWLTFGEATKLDLTEAELDDDLQVLHKRINTIPAGKGFKNWPRIGIAAAVIGIALCTWLYRSYHPGAGQDPALAKYKKDIAPGGNRAVLTAANGKTITLSAAKTGIAVSDEIKYNDGTKIDPSALGINHPLSTANEKELALNIATPRGGTYSIILQDGTKVWLNADSKLEFLSNYWNKAQRIVKLIGEAYFEVAKDAKRPFIVQSAGQKVTVLGTHFNISAYKGEAIKTTLLEGTVRVTPSGPTPSSRVTGGSVKDEDKNSEAVVLKPSQQTTLDKTFKIRLQTLLDAEHAIAWAGIKDKPVFMFRNENLPSLLRKISRWYDVETIDQTTKKNYGSFNGAIQRDSPLSVMVKMLEATQTFHFRIEGRKLIVTDWR</sequence>
<reference evidence="5" key="1">
    <citation type="submission" date="2017-04" db="EMBL/GenBank/DDBJ databases">
        <authorList>
            <person name="Varghese N."/>
            <person name="Submissions S."/>
        </authorList>
    </citation>
    <scope>NUCLEOTIDE SEQUENCE [LARGE SCALE GENOMIC DNA]</scope>
    <source>
        <strain evidence="5">DSM 12126</strain>
    </source>
</reference>
<evidence type="ECO:0000259" key="3">
    <source>
        <dbReference type="Pfam" id="PF16344"/>
    </source>
</evidence>
<dbReference type="Pfam" id="PF16344">
    <property type="entry name" value="FecR_C"/>
    <property type="match status" value="1"/>
</dbReference>
<dbReference type="EMBL" id="FWXT01000001">
    <property type="protein sequence ID" value="SMC47135.1"/>
    <property type="molecule type" value="Genomic_DNA"/>
</dbReference>
<dbReference type="Pfam" id="PF04773">
    <property type="entry name" value="FecR"/>
    <property type="match status" value="1"/>
</dbReference>
<evidence type="ECO:0000259" key="2">
    <source>
        <dbReference type="Pfam" id="PF04773"/>
    </source>
</evidence>
<dbReference type="STRING" id="151894.SAMN04488524_0679"/>
<evidence type="ECO:0000313" key="5">
    <source>
        <dbReference type="Proteomes" id="UP000192756"/>
    </source>
</evidence>
<feature type="domain" description="Protein FecR C-terminal" evidence="3">
    <location>
        <begin position="329"/>
        <end position="397"/>
    </location>
</feature>
<dbReference type="Gene3D" id="3.55.50.30">
    <property type="match status" value="1"/>
</dbReference>
<dbReference type="GO" id="GO:0016989">
    <property type="term" value="F:sigma factor antagonist activity"/>
    <property type="evidence" value="ECO:0007669"/>
    <property type="project" value="TreeGrafter"/>
</dbReference>
<dbReference type="PANTHER" id="PTHR30273:SF2">
    <property type="entry name" value="PROTEIN FECR"/>
    <property type="match status" value="1"/>
</dbReference>
<dbReference type="AlphaFoldDB" id="A0A1W1ZF31"/>
<dbReference type="InterPro" id="IPR012373">
    <property type="entry name" value="Ferrdict_sens_TM"/>
</dbReference>
<feature type="region of interest" description="Disordered" evidence="1">
    <location>
        <begin position="263"/>
        <end position="287"/>
    </location>
</feature>
<dbReference type="PANTHER" id="PTHR30273">
    <property type="entry name" value="PERIPLASMIC SIGNAL SENSOR AND SIGMA FACTOR ACTIVATOR FECR-RELATED"/>
    <property type="match status" value="1"/>
</dbReference>
<accession>A0A1W1ZF31</accession>
<evidence type="ECO:0000256" key="1">
    <source>
        <dbReference type="SAM" id="MobiDB-lite"/>
    </source>
</evidence>
<gene>
    <name evidence="4" type="ORF">SAMN04488524_0679</name>
</gene>
<organism evidence="4 5">
    <name type="scientific">Pedobacter africanus</name>
    <dbReference type="NCBI Taxonomy" id="151894"/>
    <lineage>
        <taxon>Bacteria</taxon>
        <taxon>Pseudomonadati</taxon>
        <taxon>Bacteroidota</taxon>
        <taxon>Sphingobacteriia</taxon>
        <taxon>Sphingobacteriales</taxon>
        <taxon>Sphingobacteriaceae</taxon>
        <taxon>Pedobacter</taxon>
    </lineage>
</organism>
<proteinExistence type="predicted"/>
<dbReference type="Gene3D" id="2.60.120.1440">
    <property type="match status" value="1"/>
</dbReference>
<name>A0A1W1ZF31_9SPHI</name>
<keyword evidence="5" id="KW-1185">Reference proteome</keyword>
<protein>
    <submittedName>
        <fullName evidence="4">FecR family protein</fullName>
    </submittedName>
</protein>
<dbReference type="InterPro" id="IPR032508">
    <property type="entry name" value="FecR_C"/>
</dbReference>
<feature type="domain" description="FecR protein" evidence="2">
    <location>
        <begin position="169"/>
        <end position="263"/>
    </location>
</feature>
<dbReference type="InterPro" id="IPR006860">
    <property type="entry name" value="FecR"/>
</dbReference>
<dbReference type="Proteomes" id="UP000192756">
    <property type="component" value="Unassembled WGS sequence"/>
</dbReference>